<proteinExistence type="predicted"/>
<evidence type="ECO:0000313" key="2">
    <source>
        <dbReference type="Proteomes" id="UP000799438"/>
    </source>
</evidence>
<name>A0A6A6AX88_9PEZI</name>
<dbReference type="GeneID" id="54298959"/>
<accession>A0A6A6AX88</accession>
<sequence length="113" mass="12813">MKCSGSKKASSNEIDPRIREHVASKLGGETGFRLKFFVLFQGTQHMKDSLTCFRQFSQYLLSTPDANLERNLNAKVVISQKRGSGGNYRRFRLGLHGNRIDAVLHGYLVLLFH</sequence>
<dbReference type="RefSeq" id="XP_033391596.1">
    <property type="nucleotide sequence ID" value="XM_033541463.1"/>
</dbReference>
<evidence type="ECO:0000313" key="1">
    <source>
        <dbReference type="EMBL" id="KAF2135878.1"/>
    </source>
</evidence>
<dbReference type="AlphaFoldDB" id="A0A6A6AX88"/>
<dbReference type="Proteomes" id="UP000799438">
    <property type="component" value="Unassembled WGS sequence"/>
</dbReference>
<dbReference type="EMBL" id="ML995546">
    <property type="protein sequence ID" value="KAF2135878.1"/>
    <property type="molecule type" value="Genomic_DNA"/>
</dbReference>
<organism evidence="1 2">
    <name type="scientific">Aplosporella prunicola CBS 121167</name>
    <dbReference type="NCBI Taxonomy" id="1176127"/>
    <lineage>
        <taxon>Eukaryota</taxon>
        <taxon>Fungi</taxon>
        <taxon>Dikarya</taxon>
        <taxon>Ascomycota</taxon>
        <taxon>Pezizomycotina</taxon>
        <taxon>Dothideomycetes</taxon>
        <taxon>Dothideomycetes incertae sedis</taxon>
        <taxon>Botryosphaeriales</taxon>
        <taxon>Aplosporellaceae</taxon>
        <taxon>Aplosporella</taxon>
    </lineage>
</organism>
<keyword evidence="2" id="KW-1185">Reference proteome</keyword>
<gene>
    <name evidence="1" type="ORF">K452DRAFT_292884</name>
</gene>
<protein>
    <submittedName>
        <fullName evidence="1">Uncharacterized protein</fullName>
    </submittedName>
</protein>
<reference evidence="1" key="1">
    <citation type="journal article" date="2020" name="Stud. Mycol.">
        <title>101 Dothideomycetes genomes: a test case for predicting lifestyles and emergence of pathogens.</title>
        <authorList>
            <person name="Haridas S."/>
            <person name="Albert R."/>
            <person name="Binder M."/>
            <person name="Bloem J."/>
            <person name="Labutti K."/>
            <person name="Salamov A."/>
            <person name="Andreopoulos B."/>
            <person name="Baker S."/>
            <person name="Barry K."/>
            <person name="Bills G."/>
            <person name="Bluhm B."/>
            <person name="Cannon C."/>
            <person name="Castanera R."/>
            <person name="Culley D."/>
            <person name="Daum C."/>
            <person name="Ezra D."/>
            <person name="Gonzalez J."/>
            <person name="Henrissat B."/>
            <person name="Kuo A."/>
            <person name="Liang C."/>
            <person name="Lipzen A."/>
            <person name="Lutzoni F."/>
            <person name="Magnuson J."/>
            <person name="Mondo S."/>
            <person name="Nolan M."/>
            <person name="Ohm R."/>
            <person name="Pangilinan J."/>
            <person name="Park H.-J."/>
            <person name="Ramirez L."/>
            <person name="Alfaro M."/>
            <person name="Sun H."/>
            <person name="Tritt A."/>
            <person name="Yoshinaga Y."/>
            <person name="Zwiers L.-H."/>
            <person name="Turgeon B."/>
            <person name="Goodwin S."/>
            <person name="Spatafora J."/>
            <person name="Crous P."/>
            <person name="Grigoriev I."/>
        </authorList>
    </citation>
    <scope>NUCLEOTIDE SEQUENCE</scope>
    <source>
        <strain evidence="1">CBS 121167</strain>
    </source>
</reference>